<dbReference type="KEGG" id="nio:NITINOP_2038"/>
<protein>
    <submittedName>
        <fullName evidence="1">Uncharacterized protein</fullName>
    </submittedName>
</protein>
<reference evidence="2" key="1">
    <citation type="submission" date="2015-09" db="EMBL/GenBank/DDBJ databases">
        <authorList>
            <person name="Daims H."/>
        </authorList>
    </citation>
    <scope>NUCLEOTIDE SEQUENCE [LARGE SCALE GENOMIC DNA]</scope>
</reference>
<dbReference type="AlphaFoldDB" id="A0A0S4KZ74"/>
<keyword evidence="2" id="KW-1185">Reference proteome</keyword>
<dbReference type="STRING" id="1715989.NITINOP_2038"/>
<gene>
    <name evidence="1" type="ORF">NITINOP_2038</name>
</gene>
<evidence type="ECO:0000313" key="1">
    <source>
        <dbReference type="EMBL" id="CUQ67010.1"/>
    </source>
</evidence>
<organism evidence="1 2">
    <name type="scientific">Candidatus Nitrospira inopinata</name>
    <dbReference type="NCBI Taxonomy" id="1715989"/>
    <lineage>
        <taxon>Bacteria</taxon>
        <taxon>Pseudomonadati</taxon>
        <taxon>Nitrospirota</taxon>
        <taxon>Nitrospiria</taxon>
        <taxon>Nitrospirales</taxon>
        <taxon>Nitrospiraceae</taxon>
        <taxon>Nitrospira</taxon>
    </lineage>
</organism>
<proteinExistence type="predicted"/>
<dbReference type="EMBL" id="LN885086">
    <property type="protein sequence ID" value="CUQ67010.1"/>
    <property type="molecule type" value="Genomic_DNA"/>
</dbReference>
<name>A0A0S4KZ74_9BACT</name>
<evidence type="ECO:0000313" key="2">
    <source>
        <dbReference type="Proteomes" id="UP000066284"/>
    </source>
</evidence>
<dbReference type="Proteomes" id="UP000066284">
    <property type="component" value="Chromosome 1"/>
</dbReference>
<sequence length="66" mass="7655">MVKGVKRLAQTYPLLDKSKMLNDISAPVMQHVIQGRDAMEVIDELEIVFQRHYARLRKTNCTRAAR</sequence>
<accession>A0A0S4KZ74</accession>